<evidence type="ECO:0000313" key="1">
    <source>
        <dbReference type="EMBL" id="CDJ60078.1"/>
    </source>
</evidence>
<reference evidence="1" key="1">
    <citation type="submission" date="2013-10" db="EMBL/GenBank/DDBJ databases">
        <title>Genomic analysis of the causative agents of coccidiosis in chickens.</title>
        <authorList>
            <person name="Reid A.J."/>
            <person name="Blake D."/>
            <person name="Billington K."/>
            <person name="Browne H."/>
            <person name="Dunn M."/>
            <person name="Hung S."/>
            <person name="Kawahara F."/>
            <person name="Miranda-Saavedra D."/>
            <person name="Mourier T."/>
            <person name="Nagra H."/>
            <person name="Otto T.D."/>
            <person name="Rawlings N."/>
            <person name="Sanchez A."/>
            <person name="Sanders M."/>
            <person name="Subramaniam C."/>
            <person name="Tay Y."/>
            <person name="Dear P."/>
            <person name="Doerig C."/>
            <person name="Gruber A."/>
            <person name="Parkinson J."/>
            <person name="Shirley M."/>
            <person name="Wan K.L."/>
            <person name="Berriman M."/>
            <person name="Tomley F."/>
            <person name="Pain A."/>
        </authorList>
    </citation>
    <scope>NUCLEOTIDE SEQUENCE [LARGE SCALE GENOMIC DNA]</scope>
    <source>
        <strain evidence="1">Weybridge</strain>
    </source>
</reference>
<proteinExistence type="predicted"/>
<dbReference type="GeneID" id="25339975"/>
<organism evidence="1 2">
    <name type="scientific">Eimeria maxima</name>
    <name type="common">Coccidian parasite</name>
    <dbReference type="NCBI Taxonomy" id="5804"/>
    <lineage>
        <taxon>Eukaryota</taxon>
        <taxon>Sar</taxon>
        <taxon>Alveolata</taxon>
        <taxon>Apicomplexa</taxon>
        <taxon>Conoidasida</taxon>
        <taxon>Coccidia</taxon>
        <taxon>Eucoccidiorida</taxon>
        <taxon>Eimeriorina</taxon>
        <taxon>Eimeriidae</taxon>
        <taxon>Eimeria</taxon>
    </lineage>
</organism>
<keyword evidence="2" id="KW-1185">Reference proteome</keyword>
<dbReference type="AlphaFoldDB" id="U6MAK7"/>
<reference evidence="1" key="2">
    <citation type="submission" date="2013-10" db="EMBL/GenBank/DDBJ databases">
        <authorList>
            <person name="Aslett M."/>
        </authorList>
    </citation>
    <scope>NUCLEOTIDE SEQUENCE [LARGE SCALE GENOMIC DNA]</scope>
    <source>
        <strain evidence="1">Weybridge</strain>
    </source>
</reference>
<accession>U6MAK7</accession>
<dbReference type="Proteomes" id="UP000030763">
    <property type="component" value="Unassembled WGS sequence"/>
</dbReference>
<gene>
    <name evidence="1" type="ORF">EMWEY_00059890</name>
</gene>
<dbReference type="VEuPathDB" id="ToxoDB:EMWEY_00059890"/>
<dbReference type="RefSeq" id="XP_013336723.1">
    <property type="nucleotide sequence ID" value="XM_013481269.1"/>
</dbReference>
<sequence length="494" mass="55373">MSQSLQGARNAVQHLATLAKTHGEAVEAYCSEQLHFTHTSELRSHLSTSIEANSIKLALGTLQSVENTAWTLQPENQEHVQFLKSAELVDTSNLRRLTQIYGHVAALNFKKNILERLAALDRAINADILEMHKAWLVSKLQADRIPLEADANLVIGINTLLSETRPSYGWQPASGISNEEIQGVAVLFSQQFKEVHAMRSPQDVEGVTAAYERANSYNQKLQYMLPVLKERLHAVLQSQPLSKEEAATASKKMEGIAGTGLEQGEELFKFCQTVYADIGGKPEEVALDVGVGKALLNILGSKTKSSIDDQVKAVQCPEGDIVCYVRKYFATPARDLEYVTKEYLVRSHVILESTKKPKKYKLDKDVFGSSALDKKTDIRVEMATNKRLVALLGLRFRYYSRLAAEIEEYEKIVTNAFSLPFRRATSPWNHLQEQFDTAKANISNSASHEGIPQNFGKMLQISLRIQTWVLDDRLRLFNEPVDYPPNDAYSADLY</sequence>
<dbReference type="EMBL" id="HG721257">
    <property type="protein sequence ID" value="CDJ60078.1"/>
    <property type="molecule type" value="Genomic_DNA"/>
</dbReference>
<evidence type="ECO:0000313" key="2">
    <source>
        <dbReference type="Proteomes" id="UP000030763"/>
    </source>
</evidence>
<name>U6MAK7_EIMMA</name>
<protein>
    <submittedName>
        <fullName evidence="1">Uncharacterized protein</fullName>
    </submittedName>
</protein>
<dbReference type="OrthoDB" id="348196at2759"/>